<evidence type="ECO:0000256" key="1">
    <source>
        <dbReference type="ARBA" id="ARBA00004196"/>
    </source>
</evidence>
<dbReference type="PROSITE" id="PS51352">
    <property type="entry name" value="THIOREDOXIN_2"/>
    <property type="match status" value="1"/>
</dbReference>
<comment type="subcellular location">
    <subcellularLocation>
        <location evidence="1">Cell envelope</location>
    </subcellularLocation>
</comment>
<evidence type="ECO:0000313" key="7">
    <source>
        <dbReference type="EMBL" id="PZX59507.1"/>
    </source>
</evidence>
<dbReference type="AlphaFoldDB" id="A0A2W7RWD1"/>
<reference evidence="7 8" key="1">
    <citation type="submission" date="2018-06" db="EMBL/GenBank/DDBJ databases">
        <title>Genomic Encyclopedia of Archaeal and Bacterial Type Strains, Phase II (KMG-II): from individual species to whole genera.</title>
        <authorList>
            <person name="Goeker M."/>
        </authorList>
    </citation>
    <scope>NUCLEOTIDE SEQUENCE [LARGE SCALE GENOMIC DNA]</scope>
    <source>
        <strain evidence="7 8">DSM 23241</strain>
    </source>
</reference>
<feature type="domain" description="Thioredoxin" evidence="6">
    <location>
        <begin position="340"/>
        <end position="484"/>
    </location>
</feature>
<dbReference type="InterPro" id="IPR012336">
    <property type="entry name" value="Thioredoxin-like_fold"/>
</dbReference>
<protein>
    <submittedName>
        <fullName evidence="7">Thiol-disulfide isomerase/thioredoxin</fullName>
    </submittedName>
</protein>
<evidence type="ECO:0000256" key="4">
    <source>
        <dbReference type="ARBA" id="ARBA00023284"/>
    </source>
</evidence>
<dbReference type="OrthoDB" id="6399635at2"/>
<dbReference type="Proteomes" id="UP000249720">
    <property type="component" value="Unassembled WGS sequence"/>
</dbReference>
<dbReference type="PANTHER" id="PTHR42852">
    <property type="entry name" value="THIOL:DISULFIDE INTERCHANGE PROTEIN DSBE"/>
    <property type="match status" value="1"/>
</dbReference>
<feature type="signal peptide" evidence="5">
    <location>
        <begin position="1"/>
        <end position="19"/>
    </location>
</feature>
<dbReference type="InterPro" id="IPR036249">
    <property type="entry name" value="Thioredoxin-like_sf"/>
</dbReference>
<name>A0A2W7RWD1_9BACT</name>
<dbReference type="CDD" id="cd02966">
    <property type="entry name" value="TlpA_like_family"/>
    <property type="match status" value="1"/>
</dbReference>
<dbReference type="Gene3D" id="3.40.30.10">
    <property type="entry name" value="Glutaredoxin"/>
    <property type="match status" value="1"/>
</dbReference>
<proteinExistence type="predicted"/>
<dbReference type="InterPro" id="IPR013766">
    <property type="entry name" value="Thioredoxin_domain"/>
</dbReference>
<comment type="caution">
    <text evidence="7">The sequence shown here is derived from an EMBL/GenBank/DDBJ whole genome shotgun (WGS) entry which is preliminary data.</text>
</comment>
<sequence length="489" mass="57323">MKKFFVTLILIILKINAFSQVTIHFIDSEKVHPDSFYFKIYAPINTQGTLFANPYYLDTIKAYDITNNRSKTTVEYQIKDTSIGFFADLFGKETILIPNDQVNIQIHRRGVRDDSIKINNKFYAYWAYDYIYQGKNKYLYTILDTLTYYTGYVYKYFIKFEPDKYSLNDYYDSVSKIYSSRLKIIHQYTSKYNIPKSIAELVNAECYAAYIINLLIPLQGNDILPEKYARTLKNIDFNYRYLFKTPLYADAYLDYVEKYLVKYLQQTTNPENTFQATYLAIKNAFPNSNTGAILLSRYIMNNEKKHFACFDSLCNNFKFNYPTASQIHILDSLVERHREKNKITKNDAFSALLLSATMQFFNIQKCLNKKPIIINCWASWCSPCIKEIPILEAKMKEYNDNIDIIYISFDNNKSDWLKKQNELGINQQQSYLLINNFKSAMANYFDITAIPRLILVDADGNIVNEHLPSPNNDAFKNNIDALLKKSKLY</sequence>
<evidence type="ECO:0000256" key="3">
    <source>
        <dbReference type="ARBA" id="ARBA00023157"/>
    </source>
</evidence>
<dbReference type="SUPFAM" id="SSF52833">
    <property type="entry name" value="Thioredoxin-like"/>
    <property type="match status" value="1"/>
</dbReference>
<evidence type="ECO:0000313" key="8">
    <source>
        <dbReference type="Proteomes" id="UP000249720"/>
    </source>
</evidence>
<keyword evidence="5" id="KW-0732">Signal</keyword>
<evidence type="ECO:0000256" key="2">
    <source>
        <dbReference type="ARBA" id="ARBA00022748"/>
    </source>
</evidence>
<dbReference type="PANTHER" id="PTHR42852:SF6">
    <property type="entry name" value="THIOL:DISULFIDE INTERCHANGE PROTEIN DSBE"/>
    <property type="match status" value="1"/>
</dbReference>
<keyword evidence="2" id="KW-0201">Cytochrome c-type biogenesis</keyword>
<evidence type="ECO:0000256" key="5">
    <source>
        <dbReference type="SAM" id="SignalP"/>
    </source>
</evidence>
<dbReference type="RefSeq" id="WP_146250538.1">
    <property type="nucleotide sequence ID" value="NZ_QKZV01000013.1"/>
</dbReference>
<dbReference type="InterPro" id="IPR050553">
    <property type="entry name" value="Thioredoxin_ResA/DsbE_sf"/>
</dbReference>
<feature type="chain" id="PRO_5015953346" evidence="5">
    <location>
        <begin position="20"/>
        <end position="489"/>
    </location>
</feature>
<accession>A0A2W7RWD1</accession>
<dbReference type="GO" id="GO:0017004">
    <property type="term" value="P:cytochrome complex assembly"/>
    <property type="evidence" value="ECO:0007669"/>
    <property type="project" value="UniProtKB-KW"/>
</dbReference>
<evidence type="ECO:0000259" key="6">
    <source>
        <dbReference type="PROSITE" id="PS51352"/>
    </source>
</evidence>
<keyword evidence="7" id="KW-0413">Isomerase</keyword>
<keyword evidence="4" id="KW-0676">Redox-active center</keyword>
<gene>
    <name evidence="7" type="ORF">LX80_02754</name>
</gene>
<dbReference type="GO" id="GO:0016853">
    <property type="term" value="F:isomerase activity"/>
    <property type="evidence" value="ECO:0007669"/>
    <property type="project" value="UniProtKB-KW"/>
</dbReference>
<keyword evidence="8" id="KW-1185">Reference proteome</keyword>
<dbReference type="GO" id="GO:0030313">
    <property type="term" value="C:cell envelope"/>
    <property type="evidence" value="ECO:0007669"/>
    <property type="project" value="UniProtKB-SubCell"/>
</dbReference>
<keyword evidence="3" id="KW-1015">Disulfide bond</keyword>
<dbReference type="Pfam" id="PF13905">
    <property type="entry name" value="Thioredoxin_8"/>
    <property type="match status" value="1"/>
</dbReference>
<dbReference type="EMBL" id="QKZV01000013">
    <property type="protein sequence ID" value="PZX59507.1"/>
    <property type="molecule type" value="Genomic_DNA"/>
</dbReference>
<organism evidence="7 8">
    <name type="scientific">Hydrotalea sandarakina</name>
    <dbReference type="NCBI Taxonomy" id="1004304"/>
    <lineage>
        <taxon>Bacteria</taxon>
        <taxon>Pseudomonadati</taxon>
        <taxon>Bacteroidota</taxon>
        <taxon>Chitinophagia</taxon>
        <taxon>Chitinophagales</taxon>
        <taxon>Chitinophagaceae</taxon>
        <taxon>Hydrotalea</taxon>
    </lineage>
</organism>